<evidence type="ECO:0000313" key="2">
    <source>
        <dbReference type="Proteomes" id="UP000042958"/>
    </source>
</evidence>
<keyword evidence="2" id="KW-1185">Reference proteome</keyword>
<evidence type="ECO:0000313" key="1">
    <source>
        <dbReference type="EMBL" id="CEJ62559.1"/>
    </source>
</evidence>
<name>A0A0F7U0W6_PENBI</name>
<dbReference type="OrthoDB" id="4372743at2759"/>
<sequence>MWYLRSNCQIFKQSTRLGLRPLHYGTLGQTNAEDNGATSKTRIVWWKTRQEDVAAWPGHDFVSDISARPRAFTTGNHKNAQMFCPFPARKTRKYSTHYILSSGYQRAGFRFRRSI</sequence>
<proteinExistence type="predicted"/>
<dbReference type="EMBL" id="CDHK01000018">
    <property type="protein sequence ID" value="CEJ62559.1"/>
    <property type="molecule type" value="Genomic_DNA"/>
</dbReference>
<reference evidence="2" key="1">
    <citation type="journal article" date="2015" name="Genome Announc.">
        <title>Draft genome sequence of the fungus Penicillium brasilianum MG11.</title>
        <authorList>
            <person name="Horn F."/>
            <person name="Linde J."/>
            <person name="Mattern D.J."/>
            <person name="Walther G."/>
            <person name="Guthke R."/>
            <person name="Brakhage A.A."/>
            <person name="Valiante V."/>
        </authorList>
    </citation>
    <scope>NUCLEOTIDE SEQUENCE [LARGE SCALE GENOMIC DNA]</scope>
    <source>
        <strain evidence="2">MG11</strain>
    </source>
</reference>
<dbReference type="Proteomes" id="UP000042958">
    <property type="component" value="Unassembled WGS sequence"/>
</dbReference>
<gene>
    <name evidence="1" type="ORF">PMG11_11056</name>
</gene>
<accession>A0A0F7U0W6</accession>
<organism evidence="1 2">
    <name type="scientific">Penicillium brasilianum</name>
    <dbReference type="NCBI Taxonomy" id="104259"/>
    <lineage>
        <taxon>Eukaryota</taxon>
        <taxon>Fungi</taxon>
        <taxon>Dikarya</taxon>
        <taxon>Ascomycota</taxon>
        <taxon>Pezizomycotina</taxon>
        <taxon>Eurotiomycetes</taxon>
        <taxon>Eurotiomycetidae</taxon>
        <taxon>Eurotiales</taxon>
        <taxon>Aspergillaceae</taxon>
        <taxon>Penicillium</taxon>
    </lineage>
</organism>
<dbReference type="AlphaFoldDB" id="A0A0F7U0W6"/>
<protein>
    <submittedName>
        <fullName evidence="1">Uncharacterized protein</fullName>
    </submittedName>
</protein>